<comment type="caution">
    <text evidence="2">The sequence shown here is derived from an EMBL/GenBank/DDBJ whole genome shotgun (WGS) entry which is preliminary data.</text>
</comment>
<dbReference type="InterPro" id="IPR002708">
    <property type="entry name" value="HcyBio"/>
</dbReference>
<evidence type="ECO:0000313" key="2">
    <source>
        <dbReference type="EMBL" id="TCO73788.1"/>
    </source>
</evidence>
<keyword evidence="3" id="KW-1185">Reference proteome</keyword>
<dbReference type="RefSeq" id="WP_132245641.1">
    <property type="nucleotide sequence ID" value="NZ_SLWV01000014.1"/>
</dbReference>
<dbReference type="EMBL" id="SLWV01000014">
    <property type="protein sequence ID" value="TCO73788.1"/>
    <property type="molecule type" value="Genomic_DNA"/>
</dbReference>
<protein>
    <submittedName>
        <fullName evidence="2">Uncharacterized protein (DUF39 family)</fullName>
    </submittedName>
</protein>
<dbReference type="Proteomes" id="UP000294919">
    <property type="component" value="Unassembled WGS sequence"/>
</dbReference>
<reference evidence="2 3" key="1">
    <citation type="submission" date="2019-03" db="EMBL/GenBank/DDBJ databases">
        <title>Genomic Encyclopedia of Type Strains, Phase IV (KMG-IV): sequencing the most valuable type-strain genomes for metagenomic binning, comparative biology and taxonomic classification.</title>
        <authorList>
            <person name="Goeker M."/>
        </authorList>
    </citation>
    <scope>NUCLEOTIDE SEQUENCE [LARGE SCALE GENOMIC DNA]</scope>
    <source>
        <strain evidence="2 3">DSM 102940</strain>
    </source>
</reference>
<name>A0A4R2KUC7_9FIRM</name>
<dbReference type="OrthoDB" id="9765041at2"/>
<accession>A0A4R2KUC7</accession>
<evidence type="ECO:0000259" key="1">
    <source>
        <dbReference type="Pfam" id="PF01837"/>
    </source>
</evidence>
<dbReference type="Pfam" id="PF01837">
    <property type="entry name" value="HcyBio"/>
    <property type="match status" value="1"/>
</dbReference>
<organism evidence="2 3">
    <name type="scientific">Marinisporobacter balticus</name>
    <dbReference type="NCBI Taxonomy" id="2018667"/>
    <lineage>
        <taxon>Bacteria</taxon>
        <taxon>Bacillati</taxon>
        <taxon>Bacillota</taxon>
        <taxon>Clostridia</taxon>
        <taxon>Peptostreptococcales</taxon>
        <taxon>Thermotaleaceae</taxon>
        <taxon>Marinisporobacter</taxon>
    </lineage>
</organism>
<dbReference type="AlphaFoldDB" id="A0A4R2KUC7"/>
<evidence type="ECO:0000313" key="3">
    <source>
        <dbReference type="Proteomes" id="UP000294919"/>
    </source>
</evidence>
<proteinExistence type="predicted"/>
<sequence length="390" mass="42844">MSTKKTYEEINEKIKNGNAIVVSAEEVIDLVKEKGIKEATKYVDVVTTATFGPMCSTGAFLNFGHTDPPIRMTNVLLNDVPAYAGLAAVDSYIGATEISKSKGIAYGGAHVICDLIDGKKVHLQATSPGTDCYPRVETDTYITKDSINEAYLFNPRNAYQNYSAAINTSQNPIYTYMGVLQPYMGNINYCTAGQLSPLFNDPLYRTIGIGTRIFLAGTAGYISWQGTQFHSGRERDENGIPISPAATLAVIGDLKKMSTEYIKPAVFEGYGVSMFVGIGIPIPILDEEMMKCVSIKDADLYTSIVDYSVPKRDKPTLGRVSYAQLRSGSINLNGKIIKTAPITSLYKSRKIAQALKKQIEEGKFFLQQPIEAFPQNNRLNSLEIIDNEEE</sequence>
<feature type="domain" description="Homocysteine biosynthesis enzyme sulfur-incorporation" evidence="1">
    <location>
        <begin position="19"/>
        <end position="366"/>
    </location>
</feature>
<gene>
    <name evidence="2" type="ORF">EV214_11420</name>
</gene>